<dbReference type="InterPro" id="IPR000040">
    <property type="entry name" value="AML1_Runt"/>
</dbReference>
<keyword evidence="3" id="KW-0238">DNA-binding</keyword>
<keyword evidence="2" id="KW-0805">Transcription regulation</keyword>
<evidence type="ECO:0000313" key="8">
    <source>
        <dbReference type="Ensembl" id="ENSCAFP00040000845.1"/>
    </source>
</evidence>
<dbReference type="Pfam" id="PF00853">
    <property type="entry name" value="Runt"/>
    <property type="match status" value="1"/>
</dbReference>
<dbReference type="InterPro" id="IPR013524">
    <property type="entry name" value="Runt_dom"/>
</dbReference>
<comment type="subcellular location">
    <subcellularLocation>
        <location evidence="1">Nucleus</location>
    </subcellularLocation>
</comment>
<evidence type="ECO:0000256" key="1">
    <source>
        <dbReference type="ARBA" id="ARBA00004123"/>
    </source>
</evidence>
<feature type="region of interest" description="Disordered" evidence="6">
    <location>
        <begin position="188"/>
        <end position="277"/>
    </location>
</feature>
<dbReference type="Ensembl" id="ENSCAFT00040001000.1">
    <property type="protein sequence ID" value="ENSCAFP00040000845.1"/>
    <property type="gene ID" value="ENSCAFG00040000559.1"/>
</dbReference>
<dbReference type="PROSITE" id="PS51062">
    <property type="entry name" value="RUNT"/>
    <property type="match status" value="1"/>
</dbReference>
<reference evidence="8" key="2">
    <citation type="submission" date="2025-08" db="UniProtKB">
        <authorList>
            <consortium name="Ensembl"/>
        </authorList>
    </citation>
    <scope>IDENTIFICATION</scope>
</reference>
<evidence type="ECO:0000256" key="5">
    <source>
        <dbReference type="ARBA" id="ARBA00023242"/>
    </source>
</evidence>
<protein>
    <submittedName>
        <fullName evidence="8">RUNX family transcription factor 3</fullName>
    </submittedName>
</protein>
<dbReference type="Proteomes" id="UP000694542">
    <property type="component" value="Chromosome 2"/>
</dbReference>
<feature type="compositionally biased region" description="Basic residues" evidence="6">
    <location>
        <begin position="189"/>
        <end position="204"/>
    </location>
</feature>
<sequence length="699" mass="73182">MGPLPAPCHRPWSPPQGPRAQGAAPEAEGAGGGEGRATGCREGARRGERRPPRGGTAARDQRPRSPAQGLGGSAKSLASAPRPRTLEEPRAHAPGPRSGVLPGRGLPPHPSGRPPAVPVPPPRARPRCRRGGLRLAARRVARAGPAPAGPGVLTPRGAARRRHLILEDLPWGCGRAVGGAAARGLRGLRGLRGRRRRHSAHGPRRGRDPRPSARAAGAGCGASGPGCAPPSGQRGLAAGGPRRGVPGRRPLAPRPRPGRFCFPAAPAAPGEPRRRRPPGALTAAVMRIPVDPSTSRRFTPPSTAFPCGGGGGGGGGKMGENSGALSAQAAVGPGGRARPEVRSMVDVLADHAGELVRTDSPNFLCSVLPSHWRCNKTLPVAFKVVALGDVPDGTVVTVMAGNDENYSAELRNASAVMKNQVARFNDLRFVGRSGRGKSFTLTITVFTNPTQVATYHRAIKVTVDGPREPRRHRQKLEDQTKAFPDRFGELERLRMRVTPSTPSPRGSISTTSHYSSQAQTPIQGTSDLNPFSDPRQFDRSFPALQTFTESRFPDPRMHYPGAMSAAFPYSASPSGGLSVASMPAASRFHHTYLPPPYPGAPQNQSGPFQANPSPYHLYYGASSGSYQFSMVAGSSSGGERSPTRMLASCTSGAAVAAGNLMNPSLGGQSDSVEADGSHSNSPTALSTPGRMDEAVWRPY</sequence>
<dbReference type="FunFam" id="2.60.40.720:FF:000001">
    <property type="entry name" value="Runt-related transcription factor"/>
    <property type="match status" value="1"/>
</dbReference>
<dbReference type="AlphaFoldDB" id="A0A8C0PLF0"/>
<evidence type="ECO:0000256" key="4">
    <source>
        <dbReference type="ARBA" id="ARBA00023163"/>
    </source>
</evidence>
<dbReference type="InterPro" id="IPR013711">
    <property type="entry name" value="RunxI_C_dom"/>
</dbReference>
<reference evidence="8" key="1">
    <citation type="submission" date="2018-10" db="EMBL/GenBank/DDBJ databases">
        <title>De novo assembly of a Great Dane genome.</title>
        <authorList>
            <person name="Kidd J.M."/>
            <person name="Pendleton A.L."/>
            <person name="Shen F."/>
            <person name="Emery S."/>
        </authorList>
    </citation>
    <scope>NUCLEOTIDE SEQUENCE [LARGE SCALE GENOMIC DNA]</scope>
    <source>
        <strain evidence="8">Great Dane</strain>
    </source>
</reference>
<feature type="compositionally biased region" description="Pro residues" evidence="6">
    <location>
        <begin position="105"/>
        <end position="123"/>
    </location>
</feature>
<feature type="compositionally biased region" description="Polar residues" evidence="6">
    <location>
        <begin position="498"/>
        <end position="529"/>
    </location>
</feature>
<organism evidence="8 9">
    <name type="scientific">Canis lupus familiaris</name>
    <name type="common">Dog</name>
    <name type="synonym">Canis familiaris</name>
    <dbReference type="NCBI Taxonomy" id="9615"/>
    <lineage>
        <taxon>Eukaryota</taxon>
        <taxon>Metazoa</taxon>
        <taxon>Chordata</taxon>
        <taxon>Craniata</taxon>
        <taxon>Vertebrata</taxon>
        <taxon>Euteleostomi</taxon>
        <taxon>Mammalia</taxon>
        <taxon>Eutheria</taxon>
        <taxon>Laurasiatheria</taxon>
        <taxon>Carnivora</taxon>
        <taxon>Caniformia</taxon>
        <taxon>Canidae</taxon>
        <taxon>Canis</taxon>
    </lineage>
</organism>
<feature type="compositionally biased region" description="Pro residues" evidence="6">
    <location>
        <begin position="1"/>
        <end position="17"/>
    </location>
</feature>
<feature type="compositionally biased region" description="Basic and acidic residues" evidence="6">
    <location>
        <begin position="690"/>
        <end position="699"/>
    </location>
</feature>
<dbReference type="GO" id="GO:0005524">
    <property type="term" value="F:ATP binding"/>
    <property type="evidence" value="ECO:0007669"/>
    <property type="project" value="InterPro"/>
</dbReference>
<feature type="domain" description="Runt" evidence="7">
    <location>
        <begin position="343"/>
        <end position="471"/>
    </location>
</feature>
<keyword evidence="5" id="KW-0539">Nucleus</keyword>
<evidence type="ECO:0000256" key="2">
    <source>
        <dbReference type="ARBA" id="ARBA00023015"/>
    </source>
</evidence>
<feature type="compositionally biased region" description="Basic and acidic residues" evidence="6">
    <location>
        <begin position="475"/>
        <end position="494"/>
    </location>
</feature>
<proteinExistence type="predicted"/>
<feature type="region of interest" description="Disordered" evidence="6">
    <location>
        <begin position="465"/>
        <end position="538"/>
    </location>
</feature>
<dbReference type="GO" id="GO:1990837">
    <property type="term" value="F:sequence-specific double-stranded DNA binding"/>
    <property type="evidence" value="ECO:0007669"/>
    <property type="project" value="UniProtKB-ARBA"/>
</dbReference>
<feature type="region of interest" description="Disordered" evidence="6">
    <location>
        <begin position="660"/>
        <end position="699"/>
    </location>
</feature>
<dbReference type="Pfam" id="PF08504">
    <property type="entry name" value="RunxI"/>
    <property type="match status" value="1"/>
</dbReference>
<dbReference type="Gene3D" id="2.60.40.720">
    <property type="match status" value="1"/>
</dbReference>
<dbReference type="GO" id="GO:0005634">
    <property type="term" value="C:nucleus"/>
    <property type="evidence" value="ECO:0007669"/>
    <property type="project" value="UniProtKB-SubCell"/>
</dbReference>
<dbReference type="SUPFAM" id="SSF49417">
    <property type="entry name" value="p53-like transcription factors"/>
    <property type="match status" value="1"/>
</dbReference>
<dbReference type="PANTHER" id="PTHR11950">
    <property type="entry name" value="RUNT RELATED"/>
    <property type="match status" value="1"/>
</dbReference>
<evidence type="ECO:0000256" key="3">
    <source>
        <dbReference type="ARBA" id="ARBA00023125"/>
    </source>
</evidence>
<feature type="compositionally biased region" description="Polar residues" evidence="6">
    <location>
        <begin position="661"/>
        <end position="686"/>
    </location>
</feature>
<dbReference type="PANTHER" id="PTHR11950:SF43">
    <property type="entry name" value="RUNT-RELATED TRANSCRIPTION FACTOR 3"/>
    <property type="match status" value="1"/>
</dbReference>
<dbReference type="GO" id="GO:0003700">
    <property type="term" value="F:DNA-binding transcription factor activity"/>
    <property type="evidence" value="ECO:0007669"/>
    <property type="project" value="InterPro"/>
</dbReference>
<feature type="region of interest" description="Disordered" evidence="6">
    <location>
        <begin position="1"/>
        <end position="134"/>
    </location>
</feature>
<evidence type="ECO:0000256" key="6">
    <source>
        <dbReference type="SAM" id="MobiDB-lite"/>
    </source>
</evidence>
<feature type="compositionally biased region" description="Low complexity" evidence="6">
    <location>
        <begin position="258"/>
        <end position="270"/>
    </location>
</feature>
<feature type="compositionally biased region" description="Low complexity" evidence="6">
    <location>
        <begin position="225"/>
        <end position="236"/>
    </location>
</feature>
<dbReference type="InterPro" id="IPR008967">
    <property type="entry name" value="p53-like_TF_DNA-bd_sf"/>
</dbReference>
<feature type="compositionally biased region" description="Basic residues" evidence="6">
    <location>
        <begin position="124"/>
        <end position="134"/>
    </location>
</feature>
<feature type="compositionally biased region" description="Basic and acidic residues" evidence="6">
    <location>
        <begin position="42"/>
        <end position="51"/>
    </location>
</feature>
<keyword evidence="4" id="KW-0804">Transcription</keyword>
<dbReference type="PRINTS" id="PR00967">
    <property type="entry name" value="ONCOGENEAML1"/>
</dbReference>
<name>A0A8C0PLF0_CANLF</name>
<feature type="compositionally biased region" description="Low complexity" evidence="6">
    <location>
        <begin position="18"/>
        <end position="28"/>
    </location>
</feature>
<dbReference type="InterPro" id="IPR012346">
    <property type="entry name" value="p53/RUNT-type_TF_DNA-bd_sf"/>
</dbReference>
<accession>A0A8C0PLF0</accession>
<gene>
    <name evidence="8" type="primary">RUNX3</name>
</gene>
<evidence type="ECO:0000259" key="7">
    <source>
        <dbReference type="PROSITE" id="PS51062"/>
    </source>
</evidence>
<evidence type="ECO:0000313" key="9">
    <source>
        <dbReference type="Proteomes" id="UP000694542"/>
    </source>
</evidence>